<protein>
    <submittedName>
        <fullName evidence="3">Uncharacterized protein</fullName>
    </submittedName>
</protein>
<feature type="region of interest" description="Disordered" evidence="1">
    <location>
        <begin position="404"/>
        <end position="430"/>
    </location>
</feature>
<evidence type="ECO:0000256" key="1">
    <source>
        <dbReference type="SAM" id="MobiDB-lite"/>
    </source>
</evidence>
<evidence type="ECO:0000313" key="4">
    <source>
        <dbReference type="Proteomes" id="UP001597045"/>
    </source>
</evidence>
<name>A0ABW3MEE5_9PSEU</name>
<comment type="caution">
    <text evidence="3">The sequence shown here is derived from an EMBL/GenBank/DDBJ whole genome shotgun (WGS) entry which is preliminary data.</text>
</comment>
<gene>
    <name evidence="3" type="ORF">ACFQ1S_19530</name>
</gene>
<keyword evidence="4" id="KW-1185">Reference proteome</keyword>
<feature type="compositionally biased region" description="Polar residues" evidence="1">
    <location>
        <begin position="414"/>
        <end position="430"/>
    </location>
</feature>
<proteinExistence type="predicted"/>
<feature type="transmembrane region" description="Helical" evidence="2">
    <location>
        <begin position="303"/>
        <end position="320"/>
    </location>
</feature>
<dbReference type="EMBL" id="JBHTIS010001141">
    <property type="protein sequence ID" value="MFD1047574.1"/>
    <property type="molecule type" value="Genomic_DNA"/>
</dbReference>
<feature type="transmembrane region" description="Helical" evidence="2">
    <location>
        <begin position="221"/>
        <end position="242"/>
    </location>
</feature>
<organism evidence="3 4">
    <name type="scientific">Kibdelosporangium lantanae</name>
    <dbReference type="NCBI Taxonomy" id="1497396"/>
    <lineage>
        <taxon>Bacteria</taxon>
        <taxon>Bacillati</taxon>
        <taxon>Actinomycetota</taxon>
        <taxon>Actinomycetes</taxon>
        <taxon>Pseudonocardiales</taxon>
        <taxon>Pseudonocardiaceae</taxon>
        <taxon>Kibdelosporangium</taxon>
    </lineage>
</organism>
<feature type="transmembrane region" description="Helical" evidence="2">
    <location>
        <begin position="326"/>
        <end position="343"/>
    </location>
</feature>
<keyword evidence="2" id="KW-0472">Membrane</keyword>
<sequence>WGLWLLRSVYFTPRLDATGQALRPPDPAPLLAQPTADRMRTQLFDELIPALIAARPPRCAPGNGDGPLRPRQVYDPTQVQQWLSCLADYLTPPTTMEPSRPTATVTPRPQASVLCNADDPPTPPGFLWWELARRTAAVGWAHRLLPGVAAALLLMMALVWPSVPITWLSVPPSVLFALFFGYVGWRVVGLWPLNHPGVAVLRIPYPGRRTVLRELRHDLRWYVVGMTVLWLAAAILIGRLLVPAFPSVQREGLFDLVLITASLQGGFHLAEKADSYEEPTPVSTASSPMSSWRGDVALGRTRLALSVVALIPPVLVWRLVDNPELPLFLPLWGFVIFVTAFGIRHHAGYAYRIAVRRLARTRGLPRDLMSFLDDAHRLGLLRTEGAAYQFRHAALRDHLAATYRPASPGGRAPDSSSPATSRANRRSSPW</sequence>
<feature type="non-terminal residue" evidence="3">
    <location>
        <position position="1"/>
    </location>
</feature>
<evidence type="ECO:0000313" key="3">
    <source>
        <dbReference type="EMBL" id="MFD1047574.1"/>
    </source>
</evidence>
<keyword evidence="2" id="KW-0812">Transmembrane</keyword>
<accession>A0ABW3MEE5</accession>
<keyword evidence="2" id="KW-1133">Transmembrane helix</keyword>
<reference evidence="4" key="1">
    <citation type="journal article" date="2019" name="Int. J. Syst. Evol. Microbiol.">
        <title>The Global Catalogue of Microorganisms (GCM) 10K type strain sequencing project: providing services to taxonomists for standard genome sequencing and annotation.</title>
        <authorList>
            <consortium name="The Broad Institute Genomics Platform"/>
            <consortium name="The Broad Institute Genome Sequencing Center for Infectious Disease"/>
            <person name="Wu L."/>
            <person name="Ma J."/>
        </authorList>
    </citation>
    <scope>NUCLEOTIDE SEQUENCE [LARGE SCALE GENOMIC DNA]</scope>
    <source>
        <strain evidence="4">JCM 31486</strain>
    </source>
</reference>
<dbReference type="Proteomes" id="UP001597045">
    <property type="component" value="Unassembled WGS sequence"/>
</dbReference>
<feature type="transmembrane region" description="Helical" evidence="2">
    <location>
        <begin position="140"/>
        <end position="160"/>
    </location>
</feature>
<evidence type="ECO:0000256" key="2">
    <source>
        <dbReference type="SAM" id="Phobius"/>
    </source>
</evidence>
<feature type="transmembrane region" description="Helical" evidence="2">
    <location>
        <begin position="167"/>
        <end position="185"/>
    </location>
</feature>